<accession>A0A1T4SM21</accession>
<dbReference type="GO" id="GO:0005975">
    <property type="term" value="P:carbohydrate metabolic process"/>
    <property type="evidence" value="ECO:0007669"/>
    <property type="project" value="InterPro"/>
</dbReference>
<evidence type="ECO:0000259" key="5">
    <source>
        <dbReference type="Pfam" id="PF20737"/>
    </source>
</evidence>
<evidence type="ECO:0000313" key="7">
    <source>
        <dbReference type="Proteomes" id="UP000190367"/>
    </source>
</evidence>
<organism evidence="6 7">
    <name type="scientific">Chitinophaga eiseniae</name>
    <dbReference type="NCBI Taxonomy" id="634771"/>
    <lineage>
        <taxon>Bacteria</taxon>
        <taxon>Pseudomonadati</taxon>
        <taxon>Bacteroidota</taxon>
        <taxon>Chitinophagia</taxon>
        <taxon>Chitinophagales</taxon>
        <taxon>Chitinophagaceae</taxon>
        <taxon>Chitinophaga</taxon>
    </lineage>
</organism>
<reference evidence="7" key="1">
    <citation type="submission" date="2017-02" db="EMBL/GenBank/DDBJ databases">
        <authorList>
            <person name="Varghese N."/>
            <person name="Submissions S."/>
        </authorList>
    </citation>
    <scope>NUCLEOTIDE SEQUENCE [LARGE SCALE GENOMIC DNA]</scope>
    <source>
        <strain evidence="7">DSM 22224</strain>
    </source>
</reference>
<evidence type="ECO:0000259" key="2">
    <source>
        <dbReference type="Pfam" id="PF07944"/>
    </source>
</evidence>
<dbReference type="Pfam" id="PF20620">
    <property type="entry name" value="DUF6805"/>
    <property type="match status" value="1"/>
</dbReference>
<evidence type="ECO:0000313" key="6">
    <source>
        <dbReference type="EMBL" id="SKA29354.1"/>
    </source>
</evidence>
<dbReference type="InterPro" id="IPR008928">
    <property type="entry name" value="6-hairpin_glycosidase_sf"/>
</dbReference>
<feature type="domain" description="Non-reducing end beta-L-arabinofuranosidase-like GH127 middle" evidence="4">
    <location>
        <begin position="1199"/>
        <end position="1312"/>
    </location>
</feature>
<feature type="chain" id="PRO_5013205048" evidence="1">
    <location>
        <begin position="21"/>
        <end position="1574"/>
    </location>
</feature>
<dbReference type="SUPFAM" id="SSF49785">
    <property type="entry name" value="Galactose-binding domain-like"/>
    <property type="match status" value="1"/>
</dbReference>
<keyword evidence="1" id="KW-0732">Signal</keyword>
<dbReference type="InterPro" id="IPR046544">
    <property type="entry name" value="GH146_SB_dom"/>
</dbReference>
<dbReference type="InterPro" id="IPR049046">
    <property type="entry name" value="Beta-AFase-like_GH127_middle"/>
</dbReference>
<evidence type="ECO:0000259" key="3">
    <source>
        <dbReference type="Pfam" id="PF20620"/>
    </source>
</evidence>
<feature type="domain" description="Non-reducing end beta-L-arabinofuranosidase-like GH127 catalytic" evidence="2">
    <location>
        <begin position="49"/>
        <end position="429"/>
    </location>
</feature>
<dbReference type="InterPro" id="IPR049174">
    <property type="entry name" value="Beta-AFase-like"/>
</dbReference>
<dbReference type="PANTHER" id="PTHR43465:SF2">
    <property type="entry name" value="DUF1680 DOMAIN PROTEIN (AFU_ORTHOLOGUE AFUA_1G08910)"/>
    <property type="match status" value="1"/>
</dbReference>
<dbReference type="SUPFAM" id="SSF48208">
    <property type="entry name" value="Six-hairpin glycosidases"/>
    <property type="match status" value="2"/>
</dbReference>
<dbReference type="InterPro" id="IPR008979">
    <property type="entry name" value="Galactose-bd-like_sf"/>
</dbReference>
<dbReference type="PANTHER" id="PTHR43465">
    <property type="entry name" value="DUF1680 DOMAIN PROTEIN (AFU_ORTHOLOGUE AFUA_1G08910)"/>
    <property type="match status" value="1"/>
</dbReference>
<dbReference type="Gene3D" id="2.60.120.260">
    <property type="entry name" value="Galactose-binding domain-like"/>
    <property type="match status" value="1"/>
</dbReference>
<dbReference type="InterPro" id="IPR049049">
    <property type="entry name" value="Beta-AFase-like_GH127_C"/>
</dbReference>
<dbReference type="STRING" id="634771.SAMN04488128_103107"/>
<feature type="domain" description="Non-reducing end beta-L-arabinofuranosidase-like GH127 middle" evidence="4">
    <location>
        <begin position="440"/>
        <end position="535"/>
    </location>
</feature>
<feature type="signal peptide" evidence="1">
    <location>
        <begin position="1"/>
        <end position="20"/>
    </location>
</feature>
<dbReference type="InterPro" id="IPR012878">
    <property type="entry name" value="Beta-AFase-like_GH127_cat"/>
</dbReference>
<dbReference type="Pfam" id="PF20736">
    <property type="entry name" value="Glyco_hydro127M"/>
    <property type="match status" value="2"/>
</dbReference>
<name>A0A1T4SM21_9BACT</name>
<dbReference type="RefSeq" id="WP_078670485.1">
    <property type="nucleotide sequence ID" value="NZ_FUWZ01000003.1"/>
</dbReference>
<dbReference type="Proteomes" id="UP000190367">
    <property type="component" value="Unassembled WGS sequence"/>
</dbReference>
<evidence type="ECO:0000259" key="4">
    <source>
        <dbReference type="Pfam" id="PF20736"/>
    </source>
</evidence>
<dbReference type="EMBL" id="FUWZ01000003">
    <property type="protein sequence ID" value="SKA29354.1"/>
    <property type="molecule type" value="Genomic_DNA"/>
</dbReference>
<dbReference type="Pfam" id="PF07944">
    <property type="entry name" value="Beta-AFase-like_GH127_cat"/>
    <property type="match status" value="2"/>
</dbReference>
<gene>
    <name evidence="6" type="ORF">SAMN04488128_103107</name>
</gene>
<feature type="domain" description="Glycoside hydrolase GH146 substrate-binding" evidence="3">
    <location>
        <begin position="650"/>
        <end position="780"/>
    </location>
</feature>
<dbReference type="Pfam" id="PF20737">
    <property type="entry name" value="Glyco_hydro127C"/>
    <property type="match status" value="1"/>
</dbReference>
<keyword evidence="7" id="KW-1185">Reference proteome</keyword>
<evidence type="ECO:0000256" key="1">
    <source>
        <dbReference type="SAM" id="SignalP"/>
    </source>
</evidence>
<dbReference type="Gene3D" id="1.50.10.20">
    <property type="match status" value="1"/>
</dbReference>
<protein>
    <submittedName>
        <fullName evidence="6">DUF1680 family protein</fullName>
    </submittedName>
</protein>
<feature type="domain" description="Non-reducing end beta-L-arabinofuranosidase-like GH127 C-terminal" evidence="5">
    <location>
        <begin position="1314"/>
        <end position="1421"/>
    </location>
</feature>
<sequence length="1574" mass="176780">MKKLLFVLVALCTATAQLSAQSYVPGRHDTKIKVRSGVPIHAYTFHLGEVQLLDSPFKQAMEADAGYLLVISPDRLLADFRTHAGLKAKGDRYGGWESTGLAGHTLGHYLSACAMQYAATGDKRFLDRVNYIVQELEECQRHRRTGYLGAIPGEDTLWAQVKAGNIRSRGFDLNGGWSPWYTVHKIMAGLLDAYLYCDNKKALIIEKGMADWTGTIVHHLPDSLVQKMLLCEYGGMNEVLVNTYALTAEKKYLDMSFRFHDRRVLDSLAAQLDVLPGKHSNTQIPKVIGCIRRYELTGSRQDSTIAAFFWNTVTGHHSYVPGGNSNYEYLGPADKLNDQLTDNTMETCNTYNMLKLTRHLFALRPAAHLMDYYERGLYNHILASQNHQNGMMCYFVPLRMGTHKEFSDSFHTFTCCVGSGMENHVKYGESIYFEGADGSLYVNLFIPSRLQWRDRNVIIEQTTQLPENDEILFTIHTKKSVAFPLRIRKPSWAKEGIQVRVNGQVQTNIPAGADGYISLDRRWKDGDQVTLKLPMGIYSEAMPDNPGRIALLYGPVVLAGTLGAKEPDPVTGIPVLVTPERDAARWVTRDPQQPLVFHTSKAGRPKEIQLVPFSTVQHEHYSVYWDIFTPQEWVVQQERYATEKRRLQEIETSTVDMLRLGEMQPERDHHFTADKTNTGAAHGRKWRVADDGAAMTFTMKVDSGAANSLLCHYWGMDNRYRVFDIFIDNVKVATEDLNKYKASKFYEIVYPLPLAITRGKQTVTVKLQAHPGNSAGPVYGPVRMIRGASPGAALVKKDYPIQPVPFTQVHVSDSFWAPKIKVNAEVSIPYTLEQCKKTGRIDNFLRAAGKLQDDKMTEYTFDDTDLYKVIEGASYGLQVRKNPELEKYLDTLITIIGAAQEKDGYLYTFRTMKTTHPHAWMGVRRWEKEEDLSHELYNSGHLFEAAVAHYQATGKKTLLDIAIRNADLLVSVFGFGKEERFPGHQIVETGLTKMYRVTGKKEYLDLAKFFLDVRGPGKPNSGEYNQSYKKVTEQHEAVGHAVRAAYMYTGMADVAALTGDGQYLSAIDDIWHDVVEKKLYVTGGIGATGNGEAFGQTYELPNMSAYAETCAAIANVYWNSRMFLLHGDARYIDVMERTLYNGLLSGVSLSGDRFFYPNPLASMGQHQRSAWFGCACCISNMTRFLPSMPGYVYGQNANHLYINLFVGNTADITLPAGKVTVTQQTNYPWEGKTDITISPVQATAFALHVRIPGWAANRPIPGDLYTDAPGTPQKKIRILLNGQPAPYHMDKGYAVLERTWKAGDKLSLDFPMDVQKLMANSGVEADKGRFALQRGPLVYCLEGPDNKDASVQNIVVDKNTVVKAVYRPALLNGVMVLEMKGTSSRRQVNSDALVKSVQTVTAIPYYAWANRGPGEMTVWIPYEASAARPKPAPSIASKSKVSASAPNKKMYMAVNDQYEPKDSKDNSTPYFHWWPKQGTREWVQYDFDREYTISSSGVYWYDDGPFGGCRVPASWKLFYKKGDEWLPVKNTGSYGTAKDQYNSVQFEPVNTSSLKMEVQLPAENASGIQEWRVK</sequence>
<feature type="domain" description="Non-reducing end beta-L-arabinofuranosidase-like GH127 catalytic" evidence="2">
    <location>
        <begin position="808"/>
        <end position="1189"/>
    </location>
</feature>
<proteinExistence type="predicted"/>